<evidence type="ECO:0000256" key="2">
    <source>
        <dbReference type="ARBA" id="ARBA00023125"/>
    </source>
</evidence>
<dbReference type="InterPro" id="IPR035472">
    <property type="entry name" value="RpiR-like_SIS"/>
</dbReference>
<dbReference type="InterPro" id="IPR009057">
    <property type="entry name" value="Homeodomain-like_sf"/>
</dbReference>
<dbReference type="InterPro" id="IPR046348">
    <property type="entry name" value="SIS_dom_sf"/>
</dbReference>
<dbReference type="PANTHER" id="PTHR30514:SF10">
    <property type="entry name" value="MURR_RPIR FAMILY TRANSCRIPTIONAL REGULATOR"/>
    <property type="match status" value="1"/>
</dbReference>
<dbReference type="PROSITE" id="PS51071">
    <property type="entry name" value="HTH_RPIR"/>
    <property type="match status" value="1"/>
</dbReference>
<gene>
    <name evidence="6" type="ORF">HMPREF9488_02038</name>
</gene>
<dbReference type="Proteomes" id="UP000003157">
    <property type="component" value="Unassembled WGS sequence"/>
</dbReference>
<organism evidence="6 7">
    <name type="scientific">Coprobacillus cateniformis</name>
    <dbReference type="NCBI Taxonomy" id="100884"/>
    <lineage>
        <taxon>Bacteria</taxon>
        <taxon>Bacillati</taxon>
        <taxon>Bacillota</taxon>
        <taxon>Erysipelotrichia</taxon>
        <taxon>Erysipelotrichales</taxon>
        <taxon>Coprobacillaceae</taxon>
        <taxon>Coprobacillus</taxon>
    </lineage>
</organism>
<feature type="domain" description="SIS" evidence="5">
    <location>
        <begin position="124"/>
        <end position="265"/>
    </location>
</feature>
<dbReference type="InterPro" id="IPR001347">
    <property type="entry name" value="SIS_dom"/>
</dbReference>
<dbReference type="InterPro" id="IPR047640">
    <property type="entry name" value="RpiR-like"/>
</dbReference>
<protein>
    <recommendedName>
        <fullName evidence="8">MurR/RpiR family transcriptional regulator</fullName>
    </recommendedName>
</protein>
<keyword evidence="1" id="KW-0805">Transcription regulation</keyword>
<dbReference type="AlphaFoldDB" id="E7GB97"/>
<dbReference type="GO" id="GO:0003677">
    <property type="term" value="F:DNA binding"/>
    <property type="evidence" value="ECO:0007669"/>
    <property type="project" value="UniProtKB-KW"/>
</dbReference>
<dbReference type="HOGENOM" id="CLU_055769_2_1_9"/>
<keyword evidence="3" id="KW-0804">Transcription</keyword>
<proteinExistence type="predicted"/>
<name>E7GB97_9FIRM</name>
<sequence>MLFEQRLNEAKLTSSEKDIGDYIIAHKYELRDLSTRNIAKETFTSSATIVRFSKKLGYQGFNELKEDYIKELEYIQAHFIDIDSNIPFTENNNIMEVAGIMSALMNESSKDTLNLIHHDSLQKATQLIIKAEYIHMFAIENNLCIAQNFKFKMLRIQKKVSLENTFGNQMYTIFSSSPHDCAIIISYSGETNSLLRIAKQLKERHIPIIVITSLGDNSLKKYAQCVLTISTREKLHSKIANFTTEYSIELILNTLYSCVFLHNYQKNLDTKISITKQLEISRHSTSYTLNENE</sequence>
<dbReference type="RefSeq" id="WP_008789138.1">
    <property type="nucleotide sequence ID" value="NZ_AKCB01000001.1"/>
</dbReference>
<dbReference type="PROSITE" id="PS51464">
    <property type="entry name" value="SIS"/>
    <property type="match status" value="1"/>
</dbReference>
<dbReference type="SUPFAM" id="SSF53697">
    <property type="entry name" value="SIS domain"/>
    <property type="match status" value="1"/>
</dbReference>
<dbReference type="InterPro" id="IPR000281">
    <property type="entry name" value="HTH_RpiR"/>
</dbReference>
<evidence type="ECO:0000259" key="4">
    <source>
        <dbReference type="PROSITE" id="PS51071"/>
    </source>
</evidence>
<dbReference type="GO" id="GO:0003700">
    <property type="term" value="F:DNA-binding transcription factor activity"/>
    <property type="evidence" value="ECO:0007669"/>
    <property type="project" value="InterPro"/>
</dbReference>
<dbReference type="GO" id="GO:0097367">
    <property type="term" value="F:carbohydrate derivative binding"/>
    <property type="evidence" value="ECO:0007669"/>
    <property type="project" value="InterPro"/>
</dbReference>
<keyword evidence="2" id="KW-0238">DNA-binding</keyword>
<reference evidence="6 7" key="1">
    <citation type="submission" date="2010-12" db="EMBL/GenBank/DDBJ databases">
        <title>The Genome Sequence of Coprobacillus sp. strain 29_1.</title>
        <authorList>
            <consortium name="The Broad Institute Genome Sequencing Platform"/>
            <person name="Earl A."/>
            <person name="Ward D."/>
            <person name="Feldgarden M."/>
            <person name="Gevers D."/>
            <person name="Daigneault M."/>
            <person name="Sibley C.D."/>
            <person name="White A."/>
            <person name="Strauss J."/>
            <person name="Allen-Vercoe E."/>
            <person name="Young S.K."/>
            <person name="Zeng Q."/>
            <person name="Gargeya S."/>
            <person name="Fitzgerald M."/>
            <person name="Haas B."/>
            <person name="Abouelleil A."/>
            <person name="Alvarado L."/>
            <person name="Arachchi H.M."/>
            <person name="Berlin A."/>
            <person name="Brown A."/>
            <person name="Chapman S.B."/>
            <person name="Chen Z."/>
            <person name="Dunbar C."/>
            <person name="Freedman E."/>
            <person name="Gearin G."/>
            <person name="Gellesch M."/>
            <person name="Goldberg J."/>
            <person name="Griggs A."/>
            <person name="Gujja S."/>
            <person name="Heilman E."/>
            <person name="Heiman D."/>
            <person name="Howarth C."/>
            <person name="Larson L."/>
            <person name="Lui A."/>
            <person name="MacDonald P.J.P."/>
            <person name="Mehta T."/>
            <person name="Montmayeur A."/>
            <person name="Murphy C."/>
            <person name="Neiman D."/>
            <person name="Pearson M."/>
            <person name="Priest M."/>
            <person name="Roberts A."/>
            <person name="Saif S."/>
            <person name="Shea T."/>
            <person name="Shenoy N."/>
            <person name="Sisk P."/>
            <person name="Stolte C."/>
            <person name="Sykes S."/>
            <person name="White J."/>
            <person name="Yandava C."/>
            <person name="Nusbaum C."/>
            <person name="Birren B."/>
        </authorList>
    </citation>
    <scope>NUCLEOTIDE SEQUENCE [LARGE SCALE GENOMIC DNA]</scope>
    <source>
        <strain evidence="6 7">29_1</strain>
    </source>
</reference>
<dbReference type="PANTHER" id="PTHR30514">
    <property type="entry name" value="GLUCOKINASE"/>
    <property type="match status" value="1"/>
</dbReference>
<evidence type="ECO:0008006" key="8">
    <source>
        <dbReference type="Google" id="ProtNLM"/>
    </source>
</evidence>
<dbReference type="Gene3D" id="1.10.10.10">
    <property type="entry name" value="Winged helix-like DNA-binding domain superfamily/Winged helix DNA-binding domain"/>
    <property type="match status" value="1"/>
</dbReference>
<evidence type="ECO:0000256" key="1">
    <source>
        <dbReference type="ARBA" id="ARBA00023015"/>
    </source>
</evidence>
<keyword evidence="7" id="KW-1185">Reference proteome</keyword>
<dbReference type="STRING" id="100884.GCA_000269565_02139"/>
<accession>E7GB97</accession>
<dbReference type="EMBL" id="ADKX01000034">
    <property type="protein sequence ID" value="EFW04632.1"/>
    <property type="molecule type" value="Genomic_DNA"/>
</dbReference>
<dbReference type="eggNOG" id="COG1737">
    <property type="taxonomic scope" value="Bacteria"/>
</dbReference>
<dbReference type="SUPFAM" id="SSF46689">
    <property type="entry name" value="Homeodomain-like"/>
    <property type="match status" value="1"/>
</dbReference>
<dbReference type="CDD" id="cd05013">
    <property type="entry name" value="SIS_RpiR"/>
    <property type="match status" value="1"/>
</dbReference>
<dbReference type="Pfam" id="PF01380">
    <property type="entry name" value="SIS"/>
    <property type="match status" value="1"/>
</dbReference>
<dbReference type="InterPro" id="IPR036388">
    <property type="entry name" value="WH-like_DNA-bd_sf"/>
</dbReference>
<dbReference type="GeneID" id="78229977"/>
<feature type="domain" description="HTH rpiR-type" evidence="4">
    <location>
        <begin position="1"/>
        <end position="75"/>
    </location>
</feature>
<evidence type="ECO:0000313" key="6">
    <source>
        <dbReference type="EMBL" id="EFW04632.1"/>
    </source>
</evidence>
<comment type="caution">
    <text evidence="6">The sequence shown here is derived from an EMBL/GenBank/DDBJ whole genome shotgun (WGS) entry which is preliminary data.</text>
</comment>
<dbReference type="Gene3D" id="3.40.50.10490">
    <property type="entry name" value="Glucose-6-phosphate isomerase like protein, domain 1"/>
    <property type="match status" value="1"/>
</dbReference>
<evidence type="ECO:0000313" key="7">
    <source>
        <dbReference type="Proteomes" id="UP000003157"/>
    </source>
</evidence>
<evidence type="ECO:0000256" key="3">
    <source>
        <dbReference type="ARBA" id="ARBA00023163"/>
    </source>
</evidence>
<dbReference type="Pfam" id="PF01418">
    <property type="entry name" value="HTH_6"/>
    <property type="match status" value="1"/>
</dbReference>
<dbReference type="GO" id="GO:1901135">
    <property type="term" value="P:carbohydrate derivative metabolic process"/>
    <property type="evidence" value="ECO:0007669"/>
    <property type="project" value="InterPro"/>
</dbReference>
<evidence type="ECO:0000259" key="5">
    <source>
        <dbReference type="PROSITE" id="PS51464"/>
    </source>
</evidence>
<dbReference type="OrthoDB" id="3684496at2"/>